<evidence type="ECO:0000256" key="1">
    <source>
        <dbReference type="ARBA" id="ARBA00004123"/>
    </source>
</evidence>
<dbReference type="InterPro" id="IPR015300">
    <property type="entry name" value="DNA-bd_pseudobarrel_sf"/>
</dbReference>
<evidence type="ECO:0000256" key="5">
    <source>
        <dbReference type="ARBA" id="ARBA00023242"/>
    </source>
</evidence>
<keyword evidence="4" id="KW-0804">Transcription</keyword>
<reference evidence="9" key="2">
    <citation type="submission" date="2025-08" db="UniProtKB">
        <authorList>
            <consortium name="RefSeq"/>
        </authorList>
    </citation>
    <scope>IDENTIFICATION</scope>
    <source>
        <tissue evidence="9">Leaf</tissue>
    </source>
</reference>
<dbReference type="SMART" id="SM01019">
    <property type="entry name" value="B3"/>
    <property type="match status" value="2"/>
</dbReference>
<dbReference type="InterPro" id="IPR003340">
    <property type="entry name" value="B3_DNA-bd"/>
</dbReference>
<evidence type="ECO:0000259" key="7">
    <source>
        <dbReference type="PROSITE" id="PS50863"/>
    </source>
</evidence>
<dbReference type="Pfam" id="PF02362">
    <property type="entry name" value="B3"/>
    <property type="match status" value="1"/>
</dbReference>
<name>A0ABM0T621_CAMSA</name>
<feature type="domain" description="TF-B3" evidence="7">
    <location>
        <begin position="37"/>
        <end position="114"/>
    </location>
</feature>
<dbReference type="PANTHER" id="PTHR31920">
    <property type="entry name" value="B3 DOMAIN-CONTAINING"/>
    <property type="match status" value="1"/>
</dbReference>
<dbReference type="PANTHER" id="PTHR31920:SF125">
    <property type="entry name" value="TF-B3 DOMAIN-CONTAINING PROTEIN"/>
    <property type="match status" value="1"/>
</dbReference>
<proteinExistence type="predicted"/>
<dbReference type="SUPFAM" id="SSF101936">
    <property type="entry name" value="DNA-binding pseudobarrel domain"/>
    <property type="match status" value="2"/>
</dbReference>
<comment type="subcellular location">
    <subcellularLocation>
        <location evidence="1">Nucleus</location>
    </subcellularLocation>
</comment>
<evidence type="ECO:0000256" key="3">
    <source>
        <dbReference type="ARBA" id="ARBA00023125"/>
    </source>
</evidence>
<dbReference type="Proteomes" id="UP000694864">
    <property type="component" value="Chromosome 8"/>
</dbReference>
<dbReference type="GeneID" id="104706870"/>
<organism evidence="8 9">
    <name type="scientific">Camelina sativa</name>
    <name type="common">False flax</name>
    <name type="synonym">Myagrum sativum</name>
    <dbReference type="NCBI Taxonomy" id="90675"/>
    <lineage>
        <taxon>Eukaryota</taxon>
        <taxon>Viridiplantae</taxon>
        <taxon>Streptophyta</taxon>
        <taxon>Embryophyta</taxon>
        <taxon>Tracheophyta</taxon>
        <taxon>Spermatophyta</taxon>
        <taxon>Magnoliopsida</taxon>
        <taxon>eudicotyledons</taxon>
        <taxon>Gunneridae</taxon>
        <taxon>Pentapetalae</taxon>
        <taxon>rosids</taxon>
        <taxon>malvids</taxon>
        <taxon>Brassicales</taxon>
        <taxon>Brassicaceae</taxon>
        <taxon>Camelineae</taxon>
        <taxon>Camelina</taxon>
    </lineage>
</organism>
<feature type="region of interest" description="Disordered" evidence="6">
    <location>
        <begin position="127"/>
        <end position="170"/>
    </location>
</feature>
<feature type="compositionally biased region" description="Low complexity" evidence="6">
    <location>
        <begin position="144"/>
        <end position="156"/>
    </location>
</feature>
<sequence>MVAKNVVDKFQKNASKPGFWKCPSPGQTWKSKSMRMIPEKFVRSTPGAFEHRIVLSVRWENSWQLWLDREKDNLFMIEEDWDEFVDDNHLGPNDTLFFRYDDTMNLEVQIFKSNGIEIIDVPLEVEPETEPLRPKSQNSHKETATASASASESGGTNDRGRKGRHVTNPEQYLLNPPNPYFVKAVTKRNDVLYVSRPAIHRYDLKFGPLHSTINYLLPGGKKVEGILRLYNGHHFFNGWSNLRRKHNLHIGDSVVCEIERSGGLVSAIRVHFVNEGKTSPRY</sequence>
<keyword evidence="2" id="KW-0805">Transcription regulation</keyword>
<evidence type="ECO:0000313" key="9">
    <source>
        <dbReference type="RefSeq" id="XP_010421401.1"/>
    </source>
</evidence>
<keyword evidence="8" id="KW-1185">Reference proteome</keyword>
<evidence type="ECO:0000313" key="8">
    <source>
        <dbReference type="Proteomes" id="UP000694864"/>
    </source>
</evidence>
<evidence type="ECO:0000256" key="2">
    <source>
        <dbReference type="ARBA" id="ARBA00023015"/>
    </source>
</evidence>
<dbReference type="CDD" id="cd10017">
    <property type="entry name" value="B3_DNA"/>
    <property type="match status" value="1"/>
</dbReference>
<dbReference type="InterPro" id="IPR050655">
    <property type="entry name" value="Plant_B3_domain"/>
</dbReference>
<protein>
    <submittedName>
        <fullName evidence="9">B3 domain-containing protein At5g25475-like</fullName>
    </submittedName>
</protein>
<evidence type="ECO:0000256" key="4">
    <source>
        <dbReference type="ARBA" id="ARBA00023163"/>
    </source>
</evidence>
<dbReference type="RefSeq" id="XP_010421401.1">
    <property type="nucleotide sequence ID" value="XM_010423099.2"/>
</dbReference>
<accession>A0ABM0T621</accession>
<reference evidence="8" key="1">
    <citation type="journal article" date="2014" name="Nat. Commun.">
        <title>The emerging biofuel crop Camelina sativa retains a highly undifferentiated hexaploid genome structure.</title>
        <authorList>
            <person name="Kagale S."/>
            <person name="Koh C."/>
            <person name="Nixon J."/>
            <person name="Bollina V."/>
            <person name="Clarke W.E."/>
            <person name="Tuteja R."/>
            <person name="Spillane C."/>
            <person name="Robinson S.J."/>
            <person name="Links M.G."/>
            <person name="Clarke C."/>
            <person name="Higgins E.E."/>
            <person name="Huebert T."/>
            <person name="Sharpe A.G."/>
            <person name="Parkin I.A."/>
        </authorList>
    </citation>
    <scope>NUCLEOTIDE SEQUENCE [LARGE SCALE GENOMIC DNA]</scope>
    <source>
        <strain evidence="8">cv. DH55</strain>
    </source>
</reference>
<dbReference type="Gene3D" id="2.40.330.10">
    <property type="entry name" value="DNA-binding pseudobarrel domain"/>
    <property type="match status" value="2"/>
</dbReference>
<evidence type="ECO:0000256" key="6">
    <source>
        <dbReference type="SAM" id="MobiDB-lite"/>
    </source>
</evidence>
<dbReference type="PROSITE" id="PS50863">
    <property type="entry name" value="B3"/>
    <property type="match status" value="1"/>
</dbReference>
<gene>
    <name evidence="9" type="primary">LOC104706870</name>
</gene>
<keyword evidence="5" id="KW-0539">Nucleus</keyword>
<keyword evidence="3" id="KW-0238">DNA-binding</keyword>